<dbReference type="SUPFAM" id="SSF81321">
    <property type="entry name" value="Family A G protein-coupled receptor-like"/>
    <property type="match status" value="1"/>
</dbReference>
<feature type="transmembrane region" description="Helical" evidence="1">
    <location>
        <begin position="93"/>
        <end position="118"/>
    </location>
</feature>
<dbReference type="PANTHER" id="PTHR47758:SF4">
    <property type="entry name" value="SERPENTINE RECEPTOR, CLASS M"/>
    <property type="match status" value="1"/>
</dbReference>
<evidence type="ECO:0000313" key="3">
    <source>
        <dbReference type="Proteomes" id="UP000252519"/>
    </source>
</evidence>
<accession>A0A368GPN8</accession>
<dbReference type="Pfam" id="PF10326">
    <property type="entry name" value="7TM_GPCR_Str"/>
    <property type="match status" value="1"/>
</dbReference>
<dbReference type="Proteomes" id="UP000252519">
    <property type="component" value="Unassembled WGS sequence"/>
</dbReference>
<feature type="transmembrane region" description="Helical" evidence="1">
    <location>
        <begin position="42"/>
        <end position="63"/>
    </location>
</feature>
<keyword evidence="1" id="KW-1133">Transmembrane helix</keyword>
<protein>
    <recommendedName>
        <fullName evidence="4">G-protein coupled receptors family 1 profile domain-containing protein</fullName>
    </recommendedName>
</protein>
<dbReference type="AlphaFoldDB" id="A0A368GPN8"/>
<evidence type="ECO:0000313" key="2">
    <source>
        <dbReference type="EMBL" id="RCN46341.1"/>
    </source>
</evidence>
<evidence type="ECO:0008006" key="4">
    <source>
        <dbReference type="Google" id="ProtNLM"/>
    </source>
</evidence>
<comment type="caution">
    <text evidence="2">The sequence shown here is derived from an EMBL/GenBank/DDBJ whole genome shotgun (WGS) entry which is preliminary data.</text>
</comment>
<evidence type="ECO:0000256" key="1">
    <source>
        <dbReference type="SAM" id="Phobius"/>
    </source>
</evidence>
<gene>
    <name evidence="2" type="ORF">ANCCAN_07635</name>
</gene>
<dbReference type="PANTHER" id="PTHR47758">
    <property type="entry name" value="SERPENTINE RECEPTOR, CLASS M-RELATED"/>
    <property type="match status" value="1"/>
</dbReference>
<dbReference type="InterPro" id="IPR019428">
    <property type="entry name" value="7TM_GPCR_serpentine_rcpt_Str"/>
</dbReference>
<reference evidence="2 3" key="1">
    <citation type="submission" date="2014-10" db="EMBL/GenBank/DDBJ databases">
        <title>Draft genome of the hookworm Ancylostoma caninum.</title>
        <authorList>
            <person name="Mitreva M."/>
        </authorList>
    </citation>
    <scope>NUCLEOTIDE SEQUENCE [LARGE SCALE GENOMIC DNA]</scope>
    <source>
        <strain evidence="2 3">Baltimore</strain>
    </source>
</reference>
<dbReference type="OrthoDB" id="5792363at2759"/>
<keyword evidence="3" id="KW-1185">Reference proteome</keyword>
<keyword evidence="1" id="KW-0472">Membrane</keyword>
<keyword evidence="1" id="KW-0812">Transmembrane</keyword>
<organism evidence="2 3">
    <name type="scientific">Ancylostoma caninum</name>
    <name type="common">Dog hookworm</name>
    <dbReference type="NCBI Taxonomy" id="29170"/>
    <lineage>
        <taxon>Eukaryota</taxon>
        <taxon>Metazoa</taxon>
        <taxon>Ecdysozoa</taxon>
        <taxon>Nematoda</taxon>
        <taxon>Chromadorea</taxon>
        <taxon>Rhabditida</taxon>
        <taxon>Rhabditina</taxon>
        <taxon>Rhabditomorpha</taxon>
        <taxon>Strongyloidea</taxon>
        <taxon>Ancylostomatidae</taxon>
        <taxon>Ancylostomatinae</taxon>
        <taxon>Ancylostoma</taxon>
    </lineage>
</organism>
<proteinExistence type="predicted"/>
<sequence length="122" mass="13429">MSVATLGYSAINSYVFGVISIVVNSLLIYVIQKRRSRVIGAYKHMMTACAILDICFSAVYILASPTFAATSEMSALLIVNGGFLPLSVKLDRVLLVLFVLLLCQSLVTPPCLFVFRYLQICR</sequence>
<dbReference type="EMBL" id="JOJR01000081">
    <property type="protein sequence ID" value="RCN46341.1"/>
    <property type="molecule type" value="Genomic_DNA"/>
</dbReference>
<name>A0A368GPN8_ANCCA</name>
<feature type="transmembrane region" description="Helical" evidence="1">
    <location>
        <begin position="6"/>
        <end position="30"/>
    </location>
</feature>